<keyword evidence="2" id="KW-0645">Protease</keyword>
<dbReference type="Proteomes" id="UP001596058">
    <property type="component" value="Unassembled WGS sequence"/>
</dbReference>
<evidence type="ECO:0000256" key="2">
    <source>
        <dbReference type="ARBA" id="ARBA00022670"/>
    </source>
</evidence>
<dbReference type="PANTHER" id="PTHR47359">
    <property type="entry name" value="PEPTIDOGLYCAN DL-ENDOPEPTIDASE CWLO"/>
    <property type="match status" value="1"/>
</dbReference>
<dbReference type="EMBL" id="JBHSPA010000006">
    <property type="protein sequence ID" value="MFC5822917.1"/>
    <property type="molecule type" value="Genomic_DNA"/>
</dbReference>
<dbReference type="SUPFAM" id="SSF54001">
    <property type="entry name" value="Cysteine proteinases"/>
    <property type="match status" value="1"/>
</dbReference>
<dbReference type="InterPro" id="IPR038765">
    <property type="entry name" value="Papain-like_cys_pep_sf"/>
</dbReference>
<accession>A0ABW1CBW9</accession>
<evidence type="ECO:0000256" key="1">
    <source>
        <dbReference type="ARBA" id="ARBA00007074"/>
    </source>
</evidence>
<keyword evidence="7" id="KW-1185">Reference proteome</keyword>
<dbReference type="RefSeq" id="WP_379512465.1">
    <property type="nucleotide sequence ID" value="NZ_JBHSPA010000006.1"/>
</dbReference>
<evidence type="ECO:0000259" key="5">
    <source>
        <dbReference type="PROSITE" id="PS51935"/>
    </source>
</evidence>
<organism evidence="6 7">
    <name type="scientific">Nonomuraea insulae</name>
    <dbReference type="NCBI Taxonomy" id="1616787"/>
    <lineage>
        <taxon>Bacteria</taxon>
        <taxon>Bacillati</taxon>
        <taxon>Actinomycetota</taxon>
        <taxon>Actinomycetes</taxon>
        <taxon>Streptosporangiales</taxon>
        <taxon>Streptosporangiaceae</taxon>
        <taxon>Nonomuraea</taxon>
    </lineage>
</organism>
<gene>
    <name evidence="6" type="ORF">ACFPZ3_03510</name>
</gene>
<evidence type="ECO:0000313" key="6">
    <source>
        <dbReference type="EMBL" id="MFC5822917.1"/>
    </source>
</evidence>
<name>A0ABW1CBW9_9ACTN</name>
<dbReference type="PROSITE" id="PS51935">
    <property type="entry name" value="NLPC_P60"/>
    <property type="match status" value="1"/>
</dbReference>
<protein>
    <submittedName>
        <fullName evidence="6">C40 family peptidase</fullName>
    </submittedName>
</protein>
<proteinExistence type="inferred from homology"/>
<sequence>MPHSAAAAAVNGCPTGICRPGLVRSGSGIIAARAAMEMIGLPYSWGGGGVRGPGYGIGKGAKTWGFDCSGLSEYAWARAGVPIGTTTQEQWRSGVRIEKEQVEPGDLVFYDNDSSSPGPEHVGLVVETARMVHAPYTGQFVRVDPLDRRTFMGAVRPSESAANVGS</sequence>
<keyword evidence="4" id="KW-0788">Thiol protease</keyword>
<dbReference type="Pfam" id="PF00877">
    <property type="entry name" value="NLPC_P60"/>
    <property type="match status" value="1"/>
</dbReference>
<evidence type="ECO:0000313" key="7">
    <source>
        <dbReference type="Proteomes" id="UP001596058"/>
    </source>
</evidence>
<dbReference type="Gene3D" id="3.90.1720.10">
    <property type="entry name" value="endopeptidase domain like (from Nostoc punctiforme)"/>
    <property type="match status" value="1"/>
</dbReference>
<dbReference type="InterPro" id="IPR051794">
    <property type="entry name" value="PG_Endopeptidase_C40"/>
</dbReference>
<evidence type="ECO:0000256" key="3">
    <source>
        <dbReference type="ARBA" id="ARBA00022801"/>
    </source>
</evidence>
<reference evidence="7" key="1">
    <citation type="journal article" date="2019" name="Int. J. Syst. Evol. Microbiol.">
        <title>The Global Catalogue of Microorganisms (GCM) 10K type strain sequencing project: providing services to taxonomists for standard genome sequencing and annotation.</title>
        <authorList>
            <consortium name="The Broad Institute Genomics Platform"/>
            <consortium name="The Broad Institute Genome Sequencing Center for Infectious Disease"/>
            <person name="Wu L."/>
            <person name="Ma J."/>
        </authorList>
    </citation>
    <scope>NUCLEOTIDE SEQUENCE [LARGE SCALE GENOMIC DNA]</scope>
    <source>
        <strain evidence="7">CCUG 53903</strain>
    </source>
</reference>
<keyword evidence="3" id="KW-0378">Hydrolase</keyword>
<dbReference type="PANTHER" id="PTHR47359:SF3">
    <property type="entry name" value="NLP_P60 DOMAIN-CONTAINING PROTEIN-RELATED"/>
    <property type="match status" value="1"/>
</dbReference>
<comment type="similarity">
    <text evidence="1">Belongs to the peptidase C40 family.</text>
</comment>
<comment type="caution">
    <text evidence="6">The sequence shown here is derived from an EMBL/GenBank/DDBJ whole genome shotgun (WGS) entry which is preliminary data.</text>
</comment>
<dbReference type="InterPro" id="IPR000064">
    <property type="entry name" value="NLP_P60_dom"/>
</dbReference>
<evidence type="ECO:0000256" key="4">
    <source>
        <dbReference type="ARBA" id="ARBA00022807"/>
    </source>
</evidence>
<feature type="domain" description="NlpC/P60" evidence="5">
    <location>
        <begin position="24"/>
        <end position="163"/>
    </location>
</feature>